<evidence type="ECO:0000313" key="2">
    <source>
        <dbReference type="EMBL" id="KAL3331469.1"/>
    </source>
</evidence>
<feature type="region of interest" description="Disordered" evidence="1">
    <location>
        <begin position="141"/>
        <end position="192"/>
    </location>
</feature>
<proteinExistence type="predicted"/>
<comment type="caution">
    <text evidence="2">The sequence shown here is derived from an EMBL/GenBank/DDBJ whole genome shotgun (WGS) entry which is preliminary data.</text>
</comment>
<gene>
    <name evidence="2" type="ORF">AABB24_035010</name>
</gene>
<protein>
    <recommendedName>
        <fullName evidence="4">Methanol inducible protein</fullName>
    </recommendedName>
</protein>
<name>A0ABD2RII3_9SOLN</name>
<dbReference type="Proteomes" id="UP001627284">
    <property type="component" value="Unassembled WGS sequence"/>
</dbReference>
<feature type="compositionally biased region" description="Polar residues" evidence="1">
    <location>
        <begin position="69"/>
        <end position="96"/>
    </location>
</feature>
<accession>A0ABD2RII3</accession>
<keyword evidence="3" id="KW-1185">Reference proteome</keyword>
<organism evidence="2 3">
    <name type="scientific">Solanum stoloniferum</name>
    <dbReference type="NCBI Taxonomy" id="62892"/>
    <lineage>
        <taxon>Eukaryota</taxon>
        <taxon>Viridiplantae</taxon>
        <taxon>Streptophyta</taxon>
        <taxon>Embryophyta</taxon>
        <taxon>Tracheophyta</taxon>
        <taxon>Spermatophyta</taxon>
        <taxon>Magnoliopsida</taxon>
        <taxon>eudicotyledons</taxon>
        <taxon>Gunneridae</taxon>
        <taxon>Pentapetalae</taxon>
        <taxon>asterids</taxon>
        <taxon>lamiids</taxon>
        <taxon>Solanales</taxon>
        <taxon>Solanaceae</taxon>
        <taxon>Solanoideae</taxon>
        <taxon>Solaneae</taxon>
        <taxon>Solanum</taxon>
    </lineage>
</organism>
<dbReference type="AlphaFoldDB" id="A0ABD2RII3"/>
<evidence type="ECO:0008006" key="4">
    <source>
        <dbReference type="Google" id="ProtNLM"/>
    </source>
</evidence>
<evidence type="ECO:0000313" key="3">
    <source>
        <dbReference type="Proteomes" id="UP001627284"/>
    </source>
</evidence>
<feature type="region of interest" description="Disordered" evidence="1">
    <location>
        <begin position="110"/>
        <end position="129"/>
    </location>
</feature>
<feature type="non-terminal residue" evidence="2">
    <location>
        <position position="1"/>
    </location>
</feature>
<evidence type="ECO:0000256" key="1">
    <source>
        <dbReference type="SAM" id="MobiDB-lite"/>
    </source>
</evidence>
<reference evidence="2 3" key="1">
    <citation type="submission" date="2024-05" db="EMBL/GenBank/DDBJ databases">
        <title>De novo assembly of an allotetraploid wild potato.</title>
        <authorList>
            <person name="Hosaka A.J."/>
        </authorList>
    </citation>
    <scope>NUCLEOTIDE SEQUENCE [LARGE SCALE GENOMIC DNA]</scope>
    <source>
        <tissue evidence="2">Young leaves</tissue>
    </source>
</reference>
<feature type="compositionally biased region" description="Low complexity" evidence="1">
    <location>
        <begin position="141"/>
        <end position="150"/>
    </location>
</feature>
<sequence length="192" mass="21349">SKRKAIVQKTISLVSIQSLMASVQCNKPTEQNINHVQSTTVSNKTCTPTSQKAVGNKTNTPMSQKAVCNKTNTPTSQKTVSNKNSNPTIQKTNNENHSFAEKMREMSHKMFHREHHTQQGQKAHIQKGGQPVCHASCATHGTHANHTTTNGKKKMEGHCMPMRKNKQEKYKFSDSSSSSDDSDNEKCGRKKN</sequence>
<feature type="region of interest" description="Disordered" evidence="1">
    <location>
        <begin position="52"/>
        <end position="96"/>
    </location>
</feature>
<dbReference type="EMBL" id="JBJKTR010000020">
    <property type="protein sequence ID" value="KAL3331469.1"/>
    <property type="molecule type" value="Genomic_DNA"/>
</dbReference>
<feature type="compositionally biased region" description="Polar residues" evidence="1">
    <location>
        <begin position="52"/>
        <end position="63"/>
    </location>
</feature>